<dbReference type="SUPFAM" id="SSF53474">
    <property type="entry name" value="alpha/beta-Hydrolases"/>
    <property type="match status" value="1"/>
</dbReference>
<dbReference type="Gene3D" id="3.40.50.1820">
    <property type="entry name" value="alpha/beta hydrolase"/>
    <property type="match status" value="1"/>
</dbReference>
<evidence type="ECO:0000256" key="4">
    <source>
        <dbReference type="ARBA" id="ARBA00022824"/>
    </source>
</evidence>
<feature type="compositionally biased region" description="Basic and acidic residues" evidence="7">
    <location>
        <begin position="286"/>
        <end position="296"/>
    </location>
</feature>
<feature type="region of interest" description="Disordered" evidence="7">
    <location>
        <begin position="282"/>
        <end position="335"/>
    </location>
</feature>
<dbReference type="PANTHER" id="PTHR48182">
    <property type="entry name" value="PROTEIN SERAC1"/>
    <property type="match status" value="1"/>
</dbReference>
<dbReference type="GO" id="GO:0016020">
    <property type="term" value="C:membrane"/>
    <property type="evidence" value="ECO:0007669"/>
    <property type="project" value="UniProtKB-SubCell"/>
</dbReference>
<reference evidence="8" key="1">
    <citation type="journal article" date="2023" name="Mol. Phylogenet. Evol.">
        <title>Genome-scale phylogeny and comparative genomics of the fungal order Sordariales.</title>
        <authorList>
            <person name="Hensen N."/>
            <person name="Bonometti L."/>
            <person name="Westerberg I."/>
            <person name="Brannstrom I.O."/>
            <person name="Guillou S."/>
            <person name="Cros-Aarteil S."/>
            <person name="Calhoun S."/>
            <person name="Haridas S."/>
            <person name="Kuo A."/>
            <person name="Mondo S."/>
            <person name="Pangilinan J."/>
            <person name="Riley R."/>
            <person name="LaButti K."/>
            <person name="Andreopoulos B."/>
            <person name="Lipzen A."/>
            <person name="Chen C."/>
            <person name="Yan M."/>
            <person name="Daum C."/>
            <person name="Ng V."/>
            <person name="Clum A."/>
            <person name="Steindorff A."/>
            <person name="Ohm R.A."/>
            <person name="Martin F."/>
            <person name="Silar P."/>
            <person name="Natvig D.O."/>
            <person name="Lalanne C."/>
            <person name="Gautier V."/>
            <person name="Ament-Velasquez S.L."/>
            <person name="Kruys A."/>
            <person name="Hutchinson M.I."/>
            <person name="Powell A.J."/>
            <person name="Barry K."/>
            <person name="Miller A.N."/>
            <person name="Grigoriev I.V."/>
            <person name="Debuchy R."/>
            <person name="Gladieux P."/>
            <person name="Hiltunen Thoren M."/>
            <person name="Johannesson H."/>
        </authorList>
    </citation>
    <scope>NUCLEOTIDE SEQUENCE</scope>
    <source>
        <strain evidence="8">CBS 314.62</strain>
    </source>
</reference>
<evidence type="ECO:0000256" key="1">
    <source>
        <dbReference type="ARBA" id="ARBA00004173"/>
    </source>
</evidence>
<dbReference type="EMBL" id="JAULSO010000001">
    <property type="protein sequence ID" value="KAK3693429.1"/>
    <property type="molecule type" value="Genomic_DNA"/>
</dbReference>
<accession>A0AAE1CGG9</accession>
<evidence type="ECO:0000256" key="6">
    <source>
        <dbReference type="ARBA" id="ARBA00023136"/>
    </source>
</evidence>
<comment type="subcellular location">
    <subcellularLocation>
        <location evidence="2">Endoplasmic reticulum</location>
    </subcellularLocation>
    <subcellularLocation>
        <location evidence="3">Membrane</location>
    </subcellularLocation>
    <subcellularLocation>
        <location evidence="1">Mitochondrion</location>
    </subcellularLocation>
</comment>
<protein>
    <recommendedName>
        <fullName evidence="10">DUF676 domain-containing protein</fullName>
    </recommendedName>
</protein>
<evidence type="ECO:0000256" key="3">
    <source>
        <dbReference type="ARBA" id="ARBA00004370"/>
    </source>
</evidence>
<comment type="caution">
    <text evidence="8">The sequence shown here is derived from an EMBL/GenBank/DDBJ whole genome shotgun (WGS) entry which is preliminary data.</text>
</comment>
<evidence type="ECO:0000256" key="2">
    <source>
        <dbReference type="ARBA" id="ARBA00004240"/>
    </source>
</evidence>
<name>A0AAE1CGG9_9PEZI</name>
<evidence type="ECO:0000313" key="9">
    <source>
        <dbReference type="Proteomes" id="UP001270362"/>
    </source>
</evidence>
<dbReference type="PANTHER" id="PTHR48182:SF2">
    <property type="entry name" value="PROTEIN SERAC1"/>
    <property type="match status" value="1"/>
</dbReference>
<dbReference type="Proteomes" id="UP001270362">
    <property type="component" value="Unassembled WGS sequence"/>
</dbReference>
<dbReference type="GO" id="GO:0005783">
    <property type="term" value="C:endoplasmic reticulum"/>
    <property type="evidence" value="ECO:0007669"/>
    <property type="project" value="UniProtKB-SubCell"/>
</dbReference>
<evidence type="ECO:0000313" key="8">
    <source>
        <dbReference type="EMBL" id="KAK3693429.1"/>
    </source>
</evidence>
<proteinExistence type="predicted"/>
<dbReference type="InterPro" id="IPR052374">
    <property type="entry name" value="SERAC1"/>
</dbReference>
<evidence type="ECO:0000256" key="5">
    <source>
        <dbReference type="ARBA" id="ARBA00023128"/>
    </source>
</evidence>
<evidence type="ECO:0008006" key="10">
    <source>
        <dbReference type="Google" id="ProtNLM"/>
    </source>
</evidence>
<reference evidence="8" key="2">
    <citation type="submission" date="2023-06" db="EMBL/GenBank/DDBJ databases">
        <authorList>
            <consortium name="Lawrence Berkeley National Laboratory"/>
            <person name="Haridas S."/>
            <person name="Hensen N."/>
            <person name="Bonometti L."/>
            <person name="Westerberg I."/>
            <person name="Brannstrom I.O."/>
            <person name="Guillou S."/>
            <person name="Cros-Aarteil S."/>
            <person name="Calhoun S."/>
            <person name="Kuo A."/>
            <person name="Mondo S."/>
            <person name="Pangilinan J."/>
            <person name="Riley R."/>
            <person name="Labutti K."/>
            <person name="Andreopoulos B."/>
            <person name="Lipzen A."/>
            <person name="Chen C."/>
            <person name="Yanf M."/>
            <person name="Daum C."/>
            <person name="Ng V."/>
            <person name="Clum A."/>
            <person name="Steindorff A."/>
            <person name="Ohm R."/>
            <person name="Martin F."/>
            <person name="Silar P."/>
            <person name="Natvig D."/>
            <person name="Lalanne C."/>
            <person name="Gautier V."/>
            <person name="Ament-Velasquez S.L."/>
            <person name="Kruys A."/>
            <person name="Hutchinson M.I."/>
            <person name="Powell A.J."/>
            <person name="Barry K."/>
            <person name="Miller A.N."/>
            <person name="Grigoriev I.V."/>
            <person name="Debuchy R."/>
            <person name="Gladieux P."/>
            <person name="Thoren M.H."/>
            <person name="Johannesson H."/>
        </authorList>
    </citation>
    <scope>NUCLEOTIDE SEQUENCE</scope>
    <source>
        <strain evidence="8">CBS 314.62</strain>
    </source>
</reference>
<dbReference type="AlphaFoldDB" id="A0AAE1CGG9"/>
<sequence>MDAADIAEIQKFEVPRDTLGLHVLYDPKATTGGFVTDIVAVHGLGGDSFSTWTDKKTGKMWLKDFLPESRYFHNSRIMTFGYDARAWLQPASNTKPTGRSFIFSESLLGALRSQRILTDTQGRPIIFIGHSLGGIALVLAQARRQLYGDIYESTKSITFLGTPHQGSRPADWASYLEKISQIVGIKRSNVLRELETWSPTLLDLSRTFNEQLPRLLINSFYEKQMYDGVKVVEEGSATLSYLTEIVDGLDANHRTMCKFADRHSSVYRAVLQQLETRIAAIPKQLPEPKDTEENKSPVKLPDVPTSEPVPPKTTAGAGVPCSASELERRMKALRK</sequence>
<dbReference type="GO" id="GO:0005739">
    <property type="term" value="C:mitochondrion"/>
    <property type="evidence" value="ECO:0007669"/>
    <property type="project" value="UniProtKB-SubCell"/>
</dbReference>
<dbReference type="InterPro" id="IPR029058">
    <property type="entry name" value="AB_hydrolase_fold"/>
</dbReference>
<gene>
    <name evidence="8" type="ORF">B0T22DRAFT_505222</name>
</gene>
<keyword evidence="4" id="KW-0256">Endoplasmic reticulum</keyword>
<keyword evidence="5" id="KW-0496">Mitochondrion</keyword>
<evidence type="ECO:0000256" key="7">
    <source>
        <dbReference type="SAM" id="MobiDB-lite"/>
    </source>
</evidence>
<keyword evidence="6" id="KW-0472">Membrane</keyword>
<keyword evidence="9" id="KW-1185">Reference proteome</keyword>
<organism evidence="8 9">
    <name type="scientific">Podospora appendiculata</name>
    <dbReference type="NCBI Taxonomy" id="314037"/>
    <lineage>
        <taxon>Eukaryota</taxon>
        <taxon>Fungi</taxon>
        <taxon>Dikarya</taxon>
        <taxon>Ascomycota</taxon>
        <taxon>Pezizomycotina</taxon>
        <taxon>Sordariomycetes</taxon>
        <taxon>Sordariomycetidae</taxon>
        <taxon>Sordariales</taxon>
        <taxon>Podosporaceae</taxon>
        <taxon>Podospora</taxon>
    </lineage>
</organism>
<feature type="compositionally biased region" description="Basic and acidic residues" evidence="7">
    <location>
        <begin position="325"/>
        <end position="335"/>
    </location>
</feature>